<gene>
    <name evidence="2" type="ORF">Bccel_2824</name>
</gene>
<evidence type="ECO:0000313" key="3">
    <source>
        <dbReference type="Proteomes" id="UP000036923"/>
    </source>
</evidence>
<sequence length="320" mass="37255">MVKRITTASFICVVLGIASIFIASYFELIIGTKGQTSSDFLISSMLNSFRGIGFALITTTLINIFKLRFESTENLVKFGYLDRLTREEILEIKEKLDRKLYFRDNQHEKDNVFNFFVKGVSSLLNECYYKKYEARIECLINGNHIKKIIHKRMVIINPSKRLTFEKILFQASMQKVDGIDNNSLYKVSRFMVNRRDRTKYIQKKIKPNDNSDKSTDEYCIVINTVCRIAVKYCCVIDMTIETIVPKNDLYFTNYVTKPCKEYNIIFIMEDKSYKLSGFSFGYMENQKFNLVQRKLGNGMELGYSDWILPGDGVVFALNPK</sequence>
<feature type="transmembrane region" description="Helical" evidence="1">
    <location>
        <begin position="7"/>
        <end position="26"/>
    </location>
</feature>
<dbReference type="eggNOG" id="ENOG5033Q6H">
    <property type="taxonomic scope" value="Bacteria"/>
</dbReference>
<organism evidence="2 3">
    <name type="scientific">Pseudobacteroides cellulosolvens ATCC 35603 = DSM 2933</name>
    <dbReference type="NCBI Taxonomy" id="398512"/>
    <lineage>
        <taxon>Bacteria</taxon>
        <taxon>Bacillati</taxon>
        <taxon>Bacillota</taxon>
        <taxon>Clostridia</taxon>
        <taxon>Eubacteriales</taxon>
        <taxon>Oscillospiraceae</taxon>
        <taxon>Pseudobacteroides</taxon>
    </lineage>
</organism>
<evidence type="ECO:0000256" key="1">
    <source>
        <dbReference type="SAM" id="Phobius"/>
    </source>
</evidence>
<dbReference type="AlphaFoldDB" id="A0A0L6JP46"/>
<dbReference type="EMBL" id="LGTC01000001">
    <property type="protein sequence ID" value="KNY27553.1"/>
    <property type="molecule type" value="Genomic_DNA"/>
</dbReference>
<feature type="transmembrane region" description="Helical" evidence="1">
    <location>
        <begin position="46"/>
        <end position="65"/>
    </location>
</feature>
<keyword evidence="3" id="KW-1185">Reference proteome</keyword>
<keyword evidence="1" id="KW-0812">Transmembrane</keyword>
<dbReference type="RefSeq" id="WP_036944600.1">
    <property type="nucleotide sequence ID" value="NZ_JQKC01000032.1"/>
</dbReference>
<comment type="caution">
    <text evidence="2">The sequence shown here is derived from an EMBL/GenBank/DDBJ whole genome shotgun (WGS) entry which is preliminary data.</text>
</comment>
<name>A0A0L6JP46_9FIRM</name>
<keyword evidence="1" id="KW-1133">Transmembrane helix</keyword>
<reference evidence="3" key="1">
    <citation type="submission" date="2015-07" db="EMBL/GenBank/DDBJ databases">
        <title>Near-Complete Genome Sequence of the Cellulolytic Bacterium Bacteroides (Pseudobacteroides) cellulosolvens ATCC 35603.</title>
        <authorList>
            <person name="Dassa B."/>
            <person name="Utturkar S.M."/>
            <person name="Klingeman D.M."/>
            <person name="Hurt R.A."/>
            <person name="Keller M."/>
            <person name="Xu J."/>
            <person name="Reddy Y.H.K."/>
            <person name="Borovok I."/>
            <person name="Grinberg I.R."/>
            <person name="Lamed R."/>
            <person name="Zhivin O."/>
            <person name="Bayer E.A."/>
            <person name="Brown S.D."/>
        </authorList>
    </citation>
    <scope>NUCLEOTIDE SEQUENCE [LARGE SCALE GENOMIC DNA]</scope>
    <source>
        <strain evidence="3">DSM 2933</strain>
    </source>
</reference>
<keyword evidence="1" id="KW-0472">Membrane</keyword>
<protein>
    <submittedName>
        <fullName evidence="2">Uncharacterized protein</fullName>
    </submittedName>
</protein>
<dbReference type="OrthoDB" id="2085766at2"/>
<evidence type="ECO:0000313" key="2">
    <source>
        <dbReference type="EMBL" id="KNY27553.1"/>
    </source>
</evidence>
<dbReference type="Proteomes" id="UP000036923">
    <property type="component" value="Unassembled WGS sequence"/>
</dbReference>
<accession>A0A0L6JP46</accession>
<proteinExistence type="predicted"/>